<dbReference type="AlphaFoldDB" id="A0A7R9FTC4"/>
<organism evidence="2">
    <name type="scientific">Darwinula stevensoni</name>
    <dbReference type="NCBI Taxonomy" id="69355"/>
    <lineage>
        <taxon>Eukaryota</taxon>
        <taxon>Metazoa</taxon>
        <taxon>Ecdysozoa</taxon>
        <taxon>Arthropoda</taxon>
        <taxon>Crustacea</taxon>
        <taxon>Oligostraca</taxon>
        <taxon>Ostracoda</taxon>
        <taxon>Podocopa</taxon>
        <taxon>Podocopida</taxon>
        <taxon>Darwinulocopina</taxon>
        <taxon>Darwinuloidea</taxon>
        <taxon>Darwinulidae</taxon>
        <taxon>Darwinula</taxon>
    </lineage>
</organism>
<dbReference type="Proteomes" id="UP000677054">
    <property type="component" value="Unassembled WGS sequence"/>
</dbReference>
<evidence type="ECO:0000256" key="1">
    <source>
        <dbReference type="SAM" id="MobiDB-lite"/>
    </source>
</evidence>
<evidence type="ECO:0000313" key="3">
    <source>
        <dbReference type="Proteomes" id="UP000677054"/>
    </source>
</evidence>
<dbReference type="EMBL" id="LR907749">
    <property type="protein sequence ID" value="CAD7254185.1"/>
    <property type="molecule type" value="Genomic_DNA"/>
</dbReference>
<dbReference type="OrthoDB" id="74575at2759"/>
<protein>
    <submittedName>
        <fullName evidence="2">Uncharacterized protein</fullName>
    </submittedName>
</protein>
<feature type="compositionally biased region" description="Basic and acidic residues" evidence="1">
    <location>
        <begin position="13"/>
        <end position="22"/>
    </location>
</feature>
<sequence length="216" mass="24180">MNRAFMKASGGYDEPHVPQPWEEKCQSEGGRALEKFRFNLERKDWTLGRDYGEEGITIKYLFDQETKTHFLLTEVISRVLSAYQVTKPKLGGFFARRDMVVLSRTDKIQDTYFISFTSTKWPGLEPSDGVVSFATASELDVLRAVSLAKMAIPMRNSLSRTEIAPSADHRAASSGVIRHHPAAKRPQCIRGGGDSRRGSPWCVWIAGIRGSVARLT</sequence>
<name>A0A7R9FTC4_9CRUS</name>
<proteinExistence type="predicted"/>
<keyword evidence="3" id="KW-1185">Reference proteome</keyword>
<evidence type="ECO:0000313" key="2">
    <source>
        <dbReference type="EMBL" id="CAD7254185.1"/>
    </source>
</evidence>
<dbReference type="Gene3D" id="3.30.530.20">
    <property type="match status" value="1"/>
</dbReference>
<dbReference type="SUPFAM" id="SSF55961">
    <property type="entry name" value="Bet v1-like"/>
    <property type="match status" value="1"/>
</dbReference>
<dbReference type="InterPro" id="IPR023393">
    <property type="entry name" value="START-like_dom_sf"/>
</dbReference>
<accession>A0A7R9FTC4</accession>
<dbReference type="EMBL" id="CAJPEV010008231">
    <property type="protein sequence ID" value="CAG0905168.1"/>
    <property type="molecule type" value="Genomic_DNA"/>
</dbReference>
<gene>
    <name evidence="2" type="ORF">DSTB1V02_LOCUS13931</name>
</gene>
<reference evidence="2" key="1">
    <citation type="submission" date="2020-11" db="EMBL/GenBank/DDBJ databases">
        <authorList>
            <person name="Tran Van P."/>
        </authorList>
    </citation>
    <scope>NUCLEOTIDE SEQUENCE</scope>
</reference>
<feature type="region of interest" description="Disordered" evidence="1">
    <location>
        <begin position="1"/>
        <end position="22"/>
    </location>
</feature>